<dbReference type="PROSITE" id="PS50262">
    <property type="entry name" value="G_PROTEIN_RECEP_F1_2"/>
    <property type="match status" value="1"/>
</dbReference>
<evidence type="ECO:0000256" key="5">
    <source>
        <dbReference type="SAM" id="MobiDB-lite"/>
    </source>
</evidence>
<organism evidence="8 9">
    <name type="scientific">Tetrahymena thermophila (strain SB210)</name>
    <dbReference type="NCBI Taxonomy" id="312017"/>
    <lineage>
        <taxon>Eukaryota</taxon>
        <taxon>Sar</taxon>
        <taxon>Alveolata</taxon>
        <taxon>Ciliophora</taxon>
        <taxon>Intramacronucleata</taxon>
        <taxon>Oligohymenophorea</taxon>
        <taxon>Hymenostomatida</taxon>
        <taxon>Tetrahymenina</taxon>
        <taxon>Tetrahymenidae</taxon>
        <taxon>Tetrahymena</taxon>
    </lineage>
</organism>
<dbReference type="InterPro" id="IPR017452">
    <property type="entry name" value="GPCR_Rhodpsn_7TM"/>
</dbReference>
<dbReference type="InterPro" id="IPR022343">
    <property type="entry name" value="GCR1-cAMP_receptor"/>
</dbReference>
<protein>
    <submittedName>
        <fullName evidence="8">Slime mold cyclic AMP receptor</fullName>
    </submittedName>
</protein>
<dbReference type="GO" id="GO:0004930">
    <property type="term" value="F:G protein-coupled receptor activity"/>
    <property type="evidence" value="ECO:0007669"/>
    <property type="project" value="InterPro"/>
</dbReference>
<dbReference type="GeneID" id="7841358"/>
<dbReference type="OrthoDB" id="305052at2759"/>
<dbReference type="InterPro" id="IPR000276">
    <property type="entry name" value="GPCR_Rhodpsn"/>
</dbReference>
<keyword evidence="8" id="KW-0675">Receptor</keyword>
<feature type="transmembrane region" description="Helical" evidence="6">
    <location>
        <begin position="117"/>
        <end position="137"/>
    </location>
</feature>
<name>Q23WQ7_TETTS</name>
<evidence type="ECO:0000256" key="1">
    <source>
        <dbReference type="ARBA" id="ARBA00004141"/>
    </source>
</evidence>
<dbReference type="InParanoid" id="Q23WQ7"/>
<evidence type="ECO:0000259" key="7">
    <source>
        <dbReference type="PROSITE" id="PS50262"/>
    </source>
</evidence>
<keyword evidence="2 6" id="KW-0812">Transmembrane</keyword>
<feature type="transmembrane region" description="Helical" evidence="6">
    <location>
        <begin position="40"/>
        <end position="61"/>
    </location>
</feature>
<dbReference type="HOGENOM" id="CLU_825103_0_0_1"/>
<proteinExistence type="predicted"/>
<feature type="domain" description="G-protein coupled receptors family 1 profile" evidence="7">
    <location>
        <begin position="19"/>
        <end position="262"/>
    </location>
</feature>
<dbReference type="Gene3D" id="1.20.1070.10">
    <property type="entry name" value="Rhodopsin 7-helix transmembrane proteins"/>
    <property type="match status" value="1"/>
</dbReference>
<gene>
    <name evidence="8" type="ORF">TTHERM_00922880</name>
</gene>
<keyword evidence="9" id="KW-1185">Reference proteome</keyword>
<reference evidence="9" key="1">
    <citation type="journal article" date="2006" name="PLoS Biol.">
        <title>Macronuclear genome sequence of the ciliate Tetrahymena thermophila, a model eukaryote.</title>
        <authorList>
            <person name="Eisen J.A."/>
            <person name="Coyne R.S."/>
            <person name="Wu M."/>
            <person name="Wu D."/>
            <person name="Thiagarajan M."/>
            <person name="Wortman J.R."/>
            <person name="Badger J.H."/>
            <person name="Ren Q."/>
            <person name="Amedeo P."/>
            <person name="Jones K.M."/>
            <person name="Tallon L.J."/>
            <person name="Delcher A.L."/>
            <person name="Salzberg S.L."/>
            <person name="Silva J.C."/>
            <person name="Haas B.J."/>
            <person name="Majoros W.H."/>
            <person name="Farzad M."/>
            <person name="Carlton J.M."/>
            <person name="Smith R.K. Jr."/>
            <person name="Garg J."/>
            <person name="Pearlman R.E."/>
            <person name="Karrer K.M."/>
            <person name="Sun L."/>
            <person name="Manning G."/>
            <person name="Elde N.C."/>
            <person name="Turkewitz A.P."/>
            <person name="Asai D.J."/>
            <person name="Wilkes D.E."/>
            <person name="Wang Y."/>
            <person name="Cai H."/>
            <person name="Collins K."/>
            <person name="Stewart B.A."/>
            <person name="Lee S.R."/>
            <person name="Wilamowska K."/>
            <person name="Weinberg Z."/>
            <person name="Ruzzo W.L."/>
            <person name="Wloga D."/>
            <person name="Gaertig J."/>
            <person name="Frankel J."/>
            <person name="Tsao C.-C."/>
            <person name="Gorovsky M.A."/>
            <person name="Keeling P.J."/>
            <person name="Waller R.F."/>
            <person name="Patron N.J."/>
            <person name="Cherry J.M."/>
            <person name="Stover N.A."/>
            <person name="Krieger C.J."/>
            <person name="del Toro C."/>
            <person name="Ryder H.F."/>
            <person name="Williamson S.C."/>
            <person name="Barbeau R.A."/>
            <person name="Hamilton E.P."/>
            <person name="Orias E."/>
        </authorList>
    </citation>
    <scope>NUCLEOTIDE SEQUENCE [LARGE SCALE GENOMIC DNA]</scope>
    <source>
        <strain evidence="9">SB210</strain>
    </source>
</reference>
<dbReference type="Proteomes" id="UP000009168">
    <property type="component" value="Unassembled WGS sequence"/>
</dbReference>
<feature type="region of interest" description="Disordered" evidence="5">
    <location>
        <begin position="281"/>
        <end position="314"/>
    </location>
</feature>
<comment type="subcellular location">
    <subcellularLocation>
        <location evidence="1">Membrane</location>
        <topology evidence="1">Multi-pass membrane protein</topology>
    </subcellularLocation>
</comment>
<sequence>MSILPQVGLAVSGMLSIISTACLILIYTFKKSSRTYAFKLVLPLFIFDLIWSLNIVIPVFYNLADPDAIINMPLCRIQATIKLFTMLGSFFTTVTISWSLYSFIIHRKPIKSKNPHLYFSKYTVVLPLFFSIVPLALDRYNRLQPIENVMCFLSLSEEDGSTDYLGILLRVFLYYTPFVIVLIFDMFSVIRIYSFFHKNKIETSDKRDIRNLMLYPIVLFLSWIWIIIERVTEVIKNEDVEWLNNIDLSFATLNGCLNALVYGYISLDPFQHLRRKDKSDESSLDSSQLVSEERDTTKCHYNKNNENNHDGYEYKCNTKQSEDFSLTFHVNPQEESD</sequence>
<dbReference type="Pfam" id="PF00001">
    <property type="entry name" value="7tm_1"/>
    <property type="match status" value="1"/>
</dbReference>
<dbReference type="STRING" id="312017.Q23WQ7"/>
<dbReference type="GO" id="GO:0007189">
    <property type="term" value="P:adenylate cyclase-activating G protein-coupled receptor signaling pathway"/>
    <property type="evidence" value="ECO:0007669"/>
    <property type="project" value="TreeGrafter"/>
</dbReference>
<evidence type="ECO:0000256" key="2">
    <source>
        <dbReference type="ARBA" id="ARBA00022692"/>
    </source>
</evidence>
<dbReference type="PANTHER" id="PTHR23112:SF0">
    <property type="entry name" value="TRANSMEMBRANE PROTEIN 116"/>
    <property type="match status" value="1"/>
</dbReference>
<feature type="transmembrane region" description="Helical" evidence="6">
    <location>
        <begin position="212"/>
        <end position="228"/>
    </location>
</feature>
<dbReference type="PRINTS" id="PR02001">
    <property type="entry name" value="GCR1CAMPR"/>
</dbReference>
<feature type="transmembrane region" description="Helical" evidence="6">
    <location>
        <begin position="81"/>
        <end position="105"/>
    </location>
</feature>
<feature type="transmembrane region" description="Helical" evidence="6">
    <location>
        <begin position="6"/>
        <end position="28"/>
    </location>
</feature>
<keyword evidence="4 6" id="KW-0472">Membrane</keyword>
<dbReference type="GO" id="GO:0005886">
    <property type="term" value="C:plasma membrane"/>
    <property type="evidence" value="ECO:0007669"/>
    <property type="project" value="TreeGrafter"/>
</dbReference>
<dbReference type="KEGG" id="tet:TTHERM_00922880"/>
<dbReference type="EMBL" id="GG662607">
    <property type="protein sequence ID" value="EAS00923.2"/>
    <property type="molecule type" value="Genomic_DNA"/>
</dbReference>
<feature type="transmembrane region" description="Helical" evidence="6">
    <location>
        <begin position="248"/>
        <end position="267"/>
    </location>
</feature>
<evidence type="ECO:0000256" key="4">
    <source>
        <dbReference type="ARBA" id="ARBA00023136"/>
    </source>
</evidence>
<dbReference type="AlphaFoldDB" id="Q23WQ7"/>
<dbReference type="RefSeq" id="XP_001021168.2">
    <property type="nucleotide sequence ID" value="XM_001021168.3"/>
</dbReference>
<dbReference type="PANTHER" id="PTHR23112">
    <property type="entry name" value="G PROTEIN-COUPLED RECEPTOR 157-RELATED"/>
    <property type="match status" value="1"/>
</dbReference>
<evidence type="ECO:0000313" key="9">
    <source>
        <dbReference type="Proteomes" id="UP000009168"/>
    </source>
</evidence>
<evidence type="ECO:0000313" key="8">
    <source>
        <dbReference type="EMBL" id="EAS00923.2"/>
    </source>
</evidence>
<keyword evidence="3 6" id="KW-1133">Transmembrane helix</keyword>
<accession>Q23WQ7</accession>
<dbReference type="SUPFAM" id="SSF81321">
    <property type="entry name" value="Family A G protein-coupled receptor-like"/>
    <property type="match status" value="1"/>
</dbReference>
<evidence type="ECO:0000256" key="6">
    <source>
        <dbReference type="SAM" id="Phobius"/>
    </source>
</evidence>
<evidence type="ECO:0000256" key="3">
    <source>
        <dbReference type="ARBA" id="ARBA00022989"/>
    </source>
</evidence>
<feature type="transmembrane region" description="Helical" evidence="6">
    <location>
        <begin position="172"/>
        <end position="192"/>
    </location>
</feature>